<accession>A0A6N2AE88</accession>
<organism evidence="1">
    <name type="scientific">Solanum chilense</name>
    <name type="common">Tomato</name>
    <name type="synonym">Lycopersicon chilense</name>
    <dbReference type="NCBI Taxonomy" id="4083"/>
    <lineage>
        <taxon>Eukaryota</taxon>
        <taxon>Viridiplantae</taxon>
        <taxon>Streptophyta</taxon>
        <taxon>Embryophyta</taxon>
        <taxon>Tracheophyta</taxon>
        <taxon>Spermatophyta</taxon>
        <taxon>Magnoliopsida</taxon>
        <taxon>eudicotyledons</taxon>
        <taxon>Gunneridae</taxon>
        <taxon>Pentapetalae</taxon>
        <taxon>asterids</taxon>
        <taxon>lamiids</taxon>
        <taxon>Solanales</taxon>
        <taxon>Solanaceae</taxon>
        <taxon>Solanoideae</taxon>
        <taxon>Solaneae</taxon>
        <taxon>Solanum</taxon>
        <taxon>Solanum subgen. Lycopersicon</taxon>
    </lineage>
</organism>
<gene>
    <name evidence="1" type="ORF">EJD97_016180</name>
</gene>
<dbReference type="AlphaFoldDB" id="A0A6N2AE88"/>
<sequence length="126" mass="14181">PFSTVHDKGVMYLLMILSHFTFLKHIQEQQINKSEIPGIEDVAISKESGTDETLVESIDGEHATHIAEISGEADVHMLDVNLVLLKSKDLIEISKSHCGIKTGRRLVRNKLSHDKLSWDNLSHHAY</sequence>
<name>A0A6N2AE88_SOLCI</name>
<proteinExistence type="predicted"/>
<reference evidence="1" key="1">
    <citation type="submission" date="2019-05" db="EMBL/GenBank/DDBJ databases">
        <title>The de novo reference genome and transcriptome assemblies of the wild tomato species Solanum chilense.</title>
        <authorList>
            <person name="Stam R."/>
            <person name="Nosenko T."/>
            <person name="Hoerger A.C."/>
            <person name="Stephan W."/>
            <person name="Seidel M.A."/>
            <person name="Kuhn J.M.M."/>
            <person name="Haberer G."/>
            <person name="Tellier A."/>
        </authorList>
    </citation>
    <scope>NUCLEOTIDE SEQUENCE</scope>
    <source>
        <tissue evidence="1">Mature leaves</tissue>
    </source>
</reference>
<evidence type="ECO:0000313" key="1">
    <source>
        <dbReference type="EMBL" id="TMW80717.1"/>
    </source>
</evidence>
<comment type="caution">
    <text evidence="1">The sequence shown here is derived from an EMBL/GenBank/DDBJ whole genome shotgun (WGS) entry which is preliminary data.</text>
</comment>
<feature type="non-terminal residue" evidence="1">
    <location>
        <position position="1"/>
    </location>
</feature>
<dbReference type="EMBL" id="RXGB01042619">
    <property type="protein sequence ID" value="TMW80717.1"/>
    <property type="molecule type" value="Genomic_DNA"/>
</dbReference>
<feature type="non-terminal residue" evidence="1">
    <location>
        <position position="126"/>
    </location>
</feature>
<protein>
    <submittedName>
        <fullName evidence="1">Uncharacterized protein</fullName>
    </submittedName>
</protein>